<proteinExistence type="inferred from homology"/>
<evidence type="ECO:0000259" key="3">
    <source>
        <dbReference type="PROSITE" id="PS51716"/>
    </source>
</evidence>
<dbReference type="GO" id="GO:0005525">
    <property type="term" value="F:GTP binding"/>
    <property type="evidence" value="ECO:0007669"/>
    <property type="project" value="InterPro"/>
</dbReference>
<dbReference type="PANTHER" id="PTHR14143">
    <property type="entry name" value="INTERFERON-INDUCIBLE GTPASE FAMILY MEMBER"/>
    <property type="match status" value="1"/>
</dbReference>
<evidence type="ECO:0000256" key="2">
    <source>
        <dbReference type="SAM" id="Coils"/>
    </source>
</evidence>
<protein>
    <submittedName>
        <fullName evidence="5">IRG-type G domain-containing protein</fullName>
    </submittedName>
</protein>
<dbReference type="InterPro" id="IPR030385">
    <property type="entry name" value="G_IRG_dom"/>
</dbReference>
<dbReference type="InterPro" id="IPR007743">
    <property type="entry name" value="Immunity-related_GTPase-like"/>
</dbReference>
<dbReference type="GO" id="GO:0016020">
    <property type="term" value="C:membrane"/>
    <property type="evidence" value="ECO:0007669"/>
    <property type="project" value="InterPro"/>
</dbReference>
<comment type="similarity">
    <text evidence="1">Belongs to the TRAFAC class dynamin-like GTPase superfamily. IRG family.</text>
</comment>
<reference evidence="5" key="1">
    <citation type="submission" date="2022-11" db="UniProtKB">
        <authorList>
            <consortium name="WormBaseParasite"/>
        </authorList>
    </citation>
    <scope>IDENTIFICATION</scope>
</reference>
<dbReference type="Proteomes" id="UP000887540">
    <property type="component" value="Unplaced"/>
</dbReference>
<feature type="domain" description="IRG-type G" evidence="3">
    <location>
        <begin position="135"/>
        <end position="317"/>
    </location>
</feature>
<dbReference type="AlphaFoldDB" id="A0A914BXS0"/>
<dbReference type="SUPFAM" id="SSF52540">
    <property type="entry name" value="P-loop containing nucleoside triphosphate hydrolases"/>
    <property type="match status" value="1"/>
</dbReference>
<keyword evidence="4" id="KW-1185">Reference proteome</keyword>
<dbReference type="Gene3D" id="3.40.50.300">
    <property type="entry name" value="P-loop containing nucleotide triphosphate hydrolases"/>
    <property type="match status" value="1"/>
</dbReference>
<accession>A0A914BXS0</accession>
<dbReference type="PROSITE" id="PS51716">
    <property type="entry name" value="G_IRG"/>
    <property type="match status" value="1"/>
</dbReference>
<evidence type="ECO:0000256" key="1">
    <source>
        <dbReference type="ARBA" id="ARBA00005429"/>
    </source>
</evidence>
<dbReference type="PANTHER" id="PTHR14143:SF1">
    <property type="entry name" value="IRG-TYPE G DOMAIN-CONTAINING PROTEIN"/>
    <property type="match status" value="1"/>
</dbReference>
<dbReference type="Pfam" id="PF05049">
    <property type="entry name" value="IIGP"/>
    <property type="match status" value="1"/>
</dbReference>
<keyword evidence="2" id="KW-0175">Coiled coil</keyword>
<organism evidence="4 5">
    <name type="scientific">Acrobeloides nanus</name>
    <dbReference type="NCBI Taxonomy" id="290746"/>
    <lineage>
        <taxon>Eukaryota</taxon>
        <taxon>Metazoa</taxon>
        <taxon>Ecdysozoa</taxon>
        <taxon>Nematoda</taxon>
        <taxon>Chromadorea</taxon>
        <taxon>Rhabditida</taxon>
        <taxon>Tylenchina</taxon>
        <taxon>Cephalobomorpha</taxon>
        <taxon>Cephaloboidea</taxon>
        <taxon>Cephalobidae</taxon>
        <taxon>Acrobeloides</taxon>
    </lineage>
</organism>
<sequence length="355" mass="40677">MDDVKYFSLHDQKEAQLTAAQEQLRQISLQSSQQIDQMNRNFKETLNTVLDQAEQERKQRQKMYEMQVDQMQQNLEAERNRAELMQQTLMAQLVAAEEKFRQYVEKPPERPIYKPEDLQQTIVNARKELGLDVENFYNFAFAGHAKTGKSSLINAIRGLNKNDPEAAAVGVMETTMDISMYTFPDGQYPHVRLYDIPGSGTMSHKAESYFDDKGLCAFDCLIILVQNTPGQEEIAFAQKAIKYQQPVAFVRSRCDQDIDNMLKDGDIDEVTQEIVYNHIKELAEKTAIEIKAKAPELYKIPCYFIAAPALRQVVRGGRNLIYYQETELLEYIVLMSKHSRNIVVDGGVPNGNNED</sequence>
<name>A0A914BXS0_9BILA</name>
<dbReference type="WBParaSite" id="ACRNAN_Path_1246.g4857.t1">
    <property type="protein sequence ID" value="ACRNAN_Path_1246.g4857.t1"/>
    <property type="gene ID" value="ACRNAN_Path_1246.g4857"/>
</dbReference>
<evidence type="ECO:0000313" key="5">
    <source>
        <dbReference type="WBParaSite" id="ACRNAN_Path_1246.g4857.t1"/>
    </source>
</evidence>
<evidence type="ECO:0000313" key="4">
    <source>
        <dbReference type="Proteomes" id="UP000887540"/>
    </source>
</evidence>
<feature type="coiled-coil region" evidence="2">
    <location>
        <begin position="10"/>
        <end position="99"/>
    </location>
</feature>
<dbReference type="InterPro" id="IPR027417">
    <property type="entry name" value="P-loop_NTPase"/>
</dbReference>